<dbReference type="OrthoDB" id="4808242at2"/>
<reference evidence="1 2" key="1">
    <citation type="submission" date="2019-03" db="EMBL/GenBank/DDBJ databases">
        <title>Draft genome sequences of novel Actinobacteria.</title>
        <authorList>
            <person name="Sahin N."/>
            <person name="Ay H."/>
            <person name="Saygin H."/>
        </authorList>
    </citation>
    <scope>NUCLEOTIDE SEQUENCE [LARGE SCALE GENOMIC DNA]</scope>
    <source>
        <strain evidence="1 2">5K138</strain>
    </source>
</reference>
<dbReference type="EMBL" id="SMKZ01000069">
    <property type="protein sequence ID" value="TDD98247.1"/>
    <property type="molecule type" value="Genomic_DNA"/>
</dbReference>
<sequence>MPDVPAFDEYLTSLGRLSAHVDPTAASPEAANIKAAAASLAAVDDVSVASLAAWVTEHPAWVDVLGLSVGLSQEKLKNTLKDWFGTSGWITLARQRPVELIERLDTDLDLVRLVTVQRHRTYDFGDVLIARAGTRGTAKRAGRSGRKIEDEIEAIAMDLGLPCRTRTKFVGRNGRTAPCDLVIPESADAHIAVAAKGFDSTGSKLTDAVREIEEMAEVRMPRQFIMAVIDGIGWKSRQSDLRRIHALWANGSIDGMYTLSSLDRFRHDLRQAALLRGLTPTSP</sequence>
<gene>
    <name evidence="1" type="ORF">E1269_28975</name>
</gene>
<proteinExistence type="predicted"/>
<evidence type="ECO:0000313" key="1">
    <source>
        <dbReference type="EMBL" id="TDD98247.1"/>
    </source>
</evidence>
<dbReference type="AlphaFoldDB" id="A0A4V2YZS4"/>
<dbReference type="RefSeq" id="WP_131901250.1">
    <property type="nucleotide sequence ID" value="NZ_SMKZ01000069.1"/>
</dbReference>
<evidence type="ECO:0000313" key="2">
    <source>
        <dbReference type="Proteomes" id="UP000294739"/>
    </source>
</evidence>
<organism evidence="1 2">
    <name type="scientific">Jiangella asiatica</name>
    <dbReference type="NCBI Taxonomy" id="2530372"/>
    <lineage>
        <taxon>Bacteria</taxon>
        <taxon>Bacillati</taxon>
        <taxon>Actinomycetota</taxon>
        <taxon>Actinomycetes</taxon>
        <taxon>Jiangellales</taxon>
        <taxon>Jiangellaceae</taxon>
        <taxon>Jiangella</taxon>
    </lineage>
</organism>
<dbReference type="InParanoid" id="A0A4V2YZS4"/>
<keyword evidence="2" id="KW-1185">Reference proteome</keyword>
<comment type="caution">
    <text evidence="1">The sequence shown here is derived from an EMBL/GenBank/DDBJ whole genome shotgun (WGS) entry which is preliminary data.</text>
</comment>
<accession>A0A4V2YZS4</accession>
<name>A0A4V2YZS4_9ACTN</name>
<protein>
    <recommendedName>
        <fullName evidence="3">Restriction endonuclease type II DpnII-like domain-containing protein</fullName>
    </recommendedName>
</protein>
<evidence type="ECO:0008006" key="3">
    <source>
        <dbReference type="Google" id="ProtNLM"/>
    </source>
</evidence>
<dbReference type="Proteomes" id="UP000294739">
    <property type="component" value="Unassembled WGS sequence"/>
</dbReference>